<protein>
    <recommendedName>
        <fullName evidence="6">Capsid protein</fullName>
    </recommendedName>
</protein>
<dbReference type="GO" id="GO:0039615">
    <property type="term" value="C:T=1 icosahedral viral capsid"/>
    <property type="evidence" value="ECO:0007669"/>
    <property type="project" value="UniProtKB-UniRule"/>
</dbReference>
<feature type="region of interest" description="Disordered" evidence="7">
    <location>
        <begin position="27"/>
        <end position="60"/>
    </location>
</feature>
<keyword evidence="3 6" id="KW-1140">T=1 icosahedral capsid protein</keyword>
<evidence type="ECO:0000256" key="4">
    <source>
        <dbReference type="ARBA" id="ARBA00022561"/>
    </source>
</evidence>
<evidence type="ECO:0000256" key="3">
    <source>
        <dbReference type="ARBA" id="ARBA00022431"/>
    </source>
</evidence>
<evidence type="ECO:0000256" key="2">
    <source>
        <dbReference type="ARBA" id="ARBA00006131"/>
    </source>
</evidence>
<evidence type="ECO:0000313" key="8">
    <source>
        <dbReference type="EMBL" id="XCH55959.1"/>
    </source>
</evidence>
<comment type="subcellular location">
    <subcellularLocation>
        <location evidence="1 6">Virion</location>
    </subcellularLocation>
</comment>
<comment type="function">
    <text evidence="6">Self-assembles to form an icosahedral capsid.</text>
</comment>
<evidence type="ECO:0000256" key="6">
    <source>
        <dbReference type="RuleBase" id="RU361230"/>
    </source>
</evidence>
<comment type="similarity">
    <text evidence="2 6">Belongs to the anelloviridae capsid protein family.</text>
</comment>
<evidence type="ECO:0000256" key="1">
    <source>
        <dbReference type="ARBA" id="ARBA00004328"/>
    </source>
</evidence>
<dbReference type="EMBL" id="PP816713">
    <property type="protein sequence ID" value="XCH55959.1"/>
    <property type="molecule type" value="Genomic_DNA"/>
</dbReference>
<accession>A0AAU8H7Q4</accession>
<dbReference type="Pfam" id="PF02956">
    <property type="entry name" value="TT_ORF1"/>
    <property type="match status" value="1"/>
</dbReference>
<proteinExistence type="inferred from homology"/>
<evidence type="ECO:0000256" key="7">
    <source>
        <dbReference type="SAM" id="MobiDB-lite"/>
    </source>
</evidence>
<organism evidence="8">
    <name type="scientific">Gammatorquevirus homidi7</name>
    <dbReference type="NCBI Taxonomy" id="3048392"/>
    <lineage>
        <taxon>Viruses</taxon>
        <taxon>Monodnaviria</taxon>
        <taxon>Shotokuvirae</taxon>
        <taxon>Commensaviricota</taxon>
        <taxon>Cardeaviricetes</taxon>
        <taxon>Sanitavirales</taxon>
        <taxon>Anelloviridae</taxon>
        <taxon>Gammatorquevirus</taxon>
    </lineage>
</organism>
<keyword evidence="4 6" id="KW-0167">Capsid protein</keyword>
<name>A0AAU8H7Q4_9VIRU</name>
<dbReference type="InterPro" id="IPR004219">
    <property type="entry name" value="TTvirus_Unk"/>
</dbReference>
<reference evidence="8" key="1">
    <citation type="submission" date="2024-05" db="EMBL/GenBank/DDBJ databases">
        <authorList>
            <person name="Laubscher F."/>
            <person name="Chudzinski V."/>
            <person name="Cordey S."/>
            <person name="Hosszu-Fellous K."/>
            <person name="Kaiser L."/>
        </authorList>
    </citation>
    <scope>NUCLEOTIDE SEQUENCE</scope>
    <source>
        <strain evidence="8">GE-0901-24-204</strain>
    </source>
</reference>
<sequence>MPFWWRRRRKPWFGRWRYRRRIQRYKRRPRRRRRRTTYRRNRRYTRRSRRAKRKVRRKKRKIPVMQWQPDSIRKCHIKGHGTLVLGCEGTQMYCYTTEKMNYVPPKVPYGGGFGFEKFTLNYLYEEFRFHNNIWTATNIYYDLCRYLYVKFIFYRHPETDFVVAYNNMPPFDLNKYTFPSRHPHLMLLDKHKKIILSKASVTNGKYRVKMYVKPPKQMITKWFFTKEFSEHTLLLLAGSALNLRYSHLSASNENLLINIASLNTYFYTHTNWMAAHTGSQGYMPIDNLTTQLKYEVYEKGNPNPVDKTMPAQAYTQKDALSYQYGWFNPSFLKAIKLKGPTSELALHNIIYGRYNPTKDQGKGNKIYIISTVADHWGPPEHDKMILLEDLPLWLGVWGFISYLKSVKPGNLLQSSLVVLVSDAIYTQNMIGGGKFWAPIDLTYIEGKKPFDQYITAAEKNRWCPNYTWQLQTLNAIVESGPFVPQYSEEKYSTWELKYTYNFSFKWGGPEQPQKEVKDPKELKVYDVPDKQLGRLQITNPAKQATETIIHPWQIRRGLIKETTLKRMCEHLETDTEFQYSSEEDVPKKKQRVGAALTHPQEEDQEMQACLQALCEENTCQDQTHSLENLIQQQQQQQQELKYNILKLIFDLKNKQRQLQLHTGLLE</sequence>
<evidence type="ECO:0000256" key="5">
    <source>
        <dbReference type="ARBA" id="ARBA00022844"/>
    </source>
</evidence>
<keyword evidence="5 6" id="KW-0946">Virion</keyword>
<feature type="region of interest" description="Disordered" evidence="7">
    <location>
        <begin position="579"/>
        <end position="600"/>
    </location>
</feature>